<reference evidence="3 4" key="1">
    <citation type="journal article" date="2011" name="Genome Biol.">
        <title>Comparative genome sequence analysis underscores mycoparasitism as the ancestral life style of Trichoderma.</title>
        <authorList>
            <person name="Kubicek C.P."/>
            <person name="Herrera-Estrella A."/>
            <person name="Seidl-Seiboth V."/>
            <person name="Martinez D.A."/>
            <person name="Druzhinina I.S."/>
            <person name="Thon M."/>
            <person name="Zeilinger S."/>
            <person name="Casas-Flores S."/>
            <person name="Horwitz B.A."/>
            <person name="Mukherjee P.K."/>
            <person name="Mukherjee M."/>
            <person name="Kredics L."/>
            <person name="Alcaraz L.D."/>
            <person name="Aerts A."/>
            <person name="Antal Z."/>
            <person name="Atanasova L."/>
            <person name="Cervantes-Badillo M.G."/>
            <person name="Challacombe J."/>
            <person name="Chertkov O."/>
            <person name="McCluskey K."/>
            <person name="Coulpier F."/>
            <person name="Deshpande N."/>
            <person name="von Doehren H."/>
            <person name="Ebbole D.J."/>
            <person name="Esquivel-Naranjo E.U."/>
            <person name="Fekete E."/>
            <person name="Flipphi M."/>
            <person name="Glaser F."/>
            <person name="Gomez-Rodriguez E.Y."/>
            <person name="Gruber S."/>
            <person name="Han C."/>
            <person name="Henrissat B."/>
            <person name="Hermosa R."/>
            <person name="Hernandez-Onate M."/>
            <person name="Karaffa L."/>
            <person name="Kosti I."/>
            <person name="Le Crom S."/>
            <person name="Lindquist E."/>
            <person name="Lucas S."/>
            <person name="Luebeck M."/>
            <person name="Luebeck P.S."/>
            <person name="Margeot A."/>
            <person name="Metz B."/>
            <person name="Misra M."/>
            <person name="Nevalainen H."/>
            <person name="Omann M."/>
            <person name="Packer N."/>
            <person name="Perrone G."/>
            <person name="Uresti-Rivera E.E."/>
            <person name="Salamov A."/>
            <person name="Schmoll M."/>
            <person name="Seiboth B."/>
            <person name="Shapiro H."/>
            <person name="Sukno S."/>
            <person name="Tamayo-Ramos J.A."/>
            <person name="Tisch D."/>
            <person name="Wiest A."/>
            <person name="Wilkinson H.H."/>
            <person name="Zhang M."/>
            <person name="Coutinho P.M."/>
            <person name="Kenerley C.M."/>
            <person name="Monte E."/>
            <person name="Baker S.E."/>
            <person name="Grigoriev I.V."/>
        </authorList>
    </citation>
    <scope>NUCLEOTIDE SEQUENCE [LARGE SCALE GENOMIC DNA]</scope>
    <source>
        <strain evidence="4">Gv29-8 / FGSC 10586</strain>
    </source>
</reference>
<dbReference type="RefSeq" id="XP_013958105.1">
    <property type="nucleotide sequence ID" value="XM_014102630.1"/>
</dbReference>
<evidence type="ECO:0000313" key="4">
    <source>
        <dbReference type="Proteomes" id="UP000007115"/>
    </source>
</evidence>
<dbReference type="GeneID" id="25789482"/>
<organism evidence="3 4">
    <name type="scientific">Hypocrea virens (strain Gv29-8 / FGSC 10586)</name>
    <name type="common">Gliocladium virens</name>
    <name type="synonym">Trichoderma virens</name>
    <dbReference type="NCBI Taxonomy" id="413071"/>
    <lineage>
        <taxon>Eukaryota</taxon>
        <taxon>Fungi</taxon>
        <taxon>Dikarya</taxon>
        <taxon>Ascomycota</taxon>
        <taxon>Pezizomycotina</taxon>
        <taxon>Sordariomycetes</taxon>
        <taxon>Hypocreomycetidae</taxon>
        <taxon>Hypocreales</taxon>
        <taxon>Hypocreaceae</taxon>
        <taxon>Trichoderma</taxon>
    </lineage>
</organism>
<dbReference type="PANTHER" id="PTHR22893:SF91">
    <property type="entry name" value="NADPH DEHYDROGENASE 2-RELATED"/>
    <property type="match status" value="1"/>
</dbReference>
<feature type="domain" description="NADH:flavin oxidoreductase/NADH oxidase N-terminal" evidence="2">
    <location>
        <begin position="17"/>
        <end position="103"/>
    </location>
</feature>
<evidence type="ECO:0000256" key="1">
    <source>
        <dbReference type="ARBA" id="ARBA00022630"/>
    </source>
</evidence>
<protein>
    <recommendedName>
        <fullName evidence="2">NADH:flavin oxidoreductase/NADH oxidase N-terminal domain-containing protein</fullName>
    </recommendedName>
</protein>
<dbReference type="STRING" id="413071.G9MPV4"/>
<name>G9MPV4_HYPVG</name>
<gene>
    <name evidence="3" type="ORF">TRIVIDRAFT_190803</name>
</gene>
<dbReference type="VEuPathDB" id="FungiDB:TRIVIDRAFT_190803"/>
<keyword evidence="1" id="KW-0285">Flavoprotein</keyword>
<dbReference type="AlphaFoldDB" id="G9MPV4"/>
<dbReference type="EMBL" id="ABDF02000005">
    <property type="protein sequence ID" value="EHK23904.1"/>
    <property type="molecule type" value="Genomic_DNA"/>
</dbReference>
<dbReference type="OrthoDB" id="276546at2759"/>
<dbReference type="SUPFAM" id="SSF51395">
    <property type="entry name" value="FMN-linked oxidoreductases"/>
    <property type="match status" value="1"/>
</dbReference>
<dbReference type="Proteomes" id="UP000007115">
    <property type="component" value="Unassembled WGS sequence"/>
</dbReference>
<dbReference type="PANTHER" id="PTHR22893">
    <property type="entry name" value="NADH OXIDOREDUCTASE-RELATED"/>
    <property type="match status" value="1"/>
</dbReference>
<sequence>MALLLLHLSELVLATPADDEHIPTDLMKSLFSQRASVPGTLLITESNLTSKKNDDLRNMPGLSTRKQTAAWKTIVEEIHLRASFIFAQLRVINGEMVEKEGADMRSTSTLALETGFLQASKNVVGASFEGVELLGENGDFIDTLFNGIPIKFTNVMKRVDSLGIAYIHLNELHFADQNGVRENERLGFAYNAFRGPILVEGGYTSKLAQKLVDERHPDKDIVRMFGRYSTSNPDLVFSMDIDIS</sequence>
<evidence type="ECO:0000259" key="2">
    <source>
        <dbReference type="Pfam" id="PF00724"/>
    </source>
</evidence>
<comment type="caution">
    <text evidence="3">The sequence shown here is derived from an EMBL/GenBank/DDBJ whole genome shotgun (WGS) entry which is preliminary data.</text>
</comment>
<dbReference type="InterPro" id="IPR045247">
    <property type="entry name" value="Oye-like"/>
</dbReference>
<evidence type="ECO:0000313" key="3">
    <source>
        <dbReference type="EMBL" id="EHK23904.1"/>
    </source>
</evidence>
<dbReference type="GO" id="GO:0003959">
    <property type="term" value="F:NADPH dehydrogenase activity"/>
    <property type="evidence" value="ECO:0007669"/>
    <property type="project" value="TreeGrafter"/>
</dbReference>
<dbReference type="InterPro" id="IPR013785">
    <property type="entry name" value="Aldolase_TIM"/>
</dbReference>
<keyword evidence="4" id="KW-1185">Reference proteome</keyword>
<accession>G9MPV4</accession>
<proteinExistence type="predicted"/>
<dbReference type="Gene3D" id="3.20.20.70">
    <property type="entry name" value="Aldolase class I"/>
    <property type="match status" value="2"/>
</dbReference>
<dbReference type="HOGENOM" id="CLU_1138129_0_0_1"/>
<dbReference type="eggNOG" id="KOG0134">
    <property type="taxonomic scope" value="Eukaryota"/>
</dbReference>
<dbReference type="InterPro" id="IPR001155">
    <property type="entry name" value="OxRdtase_FMN_N"/>
</dbReference>
<dbReference type="Pfam" id="PF00724">
    <property type="entry name" value="Oxidored_FMN"/>
    <property type="match status" value="1"/>
</dbReference>
<dbReference type="InParanoid" id="G9MPV4"/>
<dbReference type="GO" id="GO:0010181">
    <property type="term" value="F:FMN binding"/>
    <property type="evidence" value="ECO:0007669"/>
    <property type="project" value="InterPro"/>
</dbReference>